<name>A0A2P6RBJ7_ROSCH</name>
<gene>
    <name evidence="4" type="ORF">RchiOBHm_Chr3g0472311</name>
</gene>
<dbReference type="Gene3D" id="3.40.50.1000">
    <property type="entry name" value="HAD superfamily/HAD-like"/>
    <property type="match status" value="1"/>
</dbReference>
<dbReference type="GO" id="GO:0005744">
    <property type="term" value="C:TIM23 mitochondrial import inner membrane translocase complex"/>
    <property type="evidence" value="ECO:0007669"/>
    <property type="project" value="UniProtKB-UniRule"/>
</dbReference>
<dbReference type="Gramene" id="PRQ43802">
    <property type="protein sequence ID" value="PRQ43802"/>
    <property type="gene ID" value="RchiOBHm_Chr3g0472311"/>
</dbReference>
<comment type="subcellular location">
    <subcellularLocation>
        <location evidence="1">Mitochondrion inner membrane</location>
        <topology evidence="1">Single-pass membrane protein</topology>
    </subcellularLocation>
</comment>
<organism evidence="4 5">
    <name type="scientific">Rosa chinensis</name>
    <name type="common">China rose</name>
    <dbReference type="NCBI Taxonomy" id="74649"/>
    <lineage>
        <taxon>Eukaryota</taxon>
        <taxon>Viridiplantae</taxon>
        <taxon>Streptophyta</taxon>
        <taxon>Embryophyta</taxon>
        <taxon>Tracheophyta</taxon>
        <taxon>Spermatophyta</taxon>
        <taxon>Magnoliopsida</taxon>
        <taxon>eudicotyledons</taxon>
        <taxon>Gunneridae</taxon>
        <taxon>Pentapetalae</taxon>
        <taxon>rosids</taxon>
        <taxon>fabids</taxon>
        <taxon>Rosales</taxon>
        <taxon>Rosaceae</taxon>
        <taxon>Rosoideae</taxon>
        <taxon>Rosoideae incertae sedis</taxon>
        <taxon>Rosa</taxon>
    </lineage>
</organism>
<dbReference type="Proteomes" id="UP000238479">
    <property type="component" value="Chromosome 3"/>
</dbReference>
<keyword evidence="1" id="KW-1133">Transmembrane helix</keyword>
<sequence length="286" mass="32990">MAEKNKSKVVCSDDDHSDAEESKKTLDDLTLPLEKLNLGPEKKKKKKLLVIGLGGLLCHRVYRTEKIYIPNYRRPDAAYGNYKRINCFYNINSFHYMSHFVVCSIRALFCLILITVYKRPYCEEFMKWYLDNALDCGMKGLRRKLLFAWDQVECTDSGFKTLENQKKPIFLKGLKKIWENKDFKASLPSSMGKYSSLNTLLIDDKAYKALLNPAHTAIFPPEFKVDQVDDKALGPNGELRLYLEGLADADDVTSYVKDHPFGQPAITTTHSDWDFYSKILTHFQKD</sequence>
<feature type="transmembrane region" description="Helical" evidence="1">
    <location>
        <begin position="96"/>
        <end position="117"/>
    </location>
</feature>
<evidence type="ECO:0000256" key="2">
    <source>
        <dbReference type="SAM" id="MobiDB-lite"/>
    </source>
</evidence>
<evidence type="ECO:0000259" key="3">
    <source>
        <dbReference type="PROSITE" id="PS50969"/>
    </source>
</evidence>
<keyword evidence="1" id="KW-0496">Mitochondrion</keyword>
<evidence type="ECO:0000313" key="4">
    <source>
        <dbReference type="EMBL" id="PRQ43802.1"/>
    </source>
</evidence>
<accession>A0A2P6RBJ7</accession>
<dbReference type="GO" id="GO:0015031">
    <property type="term" value="P:protein transport"/>
    <property type="evidence" value="ECO:0007669"/>
    <property type="project" value="UniProtKB-KW"/>
</dbReference>
<feature type="domain" description="FCP1 homology" evidence="3">
    <location>
        <begin position="42"/>
        <end position="246"/>
    </location>
</feature>
<dbReference type="OMA" id="WSSAMDR"/>
<dbReference type="AlphaFoldDB" id="A0A2P6RBJ7"/>
<proteinExistence type="inferred from homology"/>
<evidence type="ECO:0000313" key="5">
    <source>
        <dbReference type="Proteomes" id="UP000238479"/>
    </source>
</evidence>
<comment type="subunit">
    <text evidence="1">Component of the TIM23 complex.</text>
</comment>
<keyword evidence="1" id="KW-0813">Transport</keyword>
<comment type="similarity">
    <text evidence="1">Belongs to the TIM50 family.</text>
</comment>
<dbReference type="STRING" id="74649.A0A2P6RBJ7"/>
<dbReference type="EMBL" id="PDCK01000041">
    <property type="protein sequence ID" value="PRQ43802.1"/>
    <property type="molecule type" value="Genomic_DNA"/>
</dbReference>
<dbReference type="InterPro" id="IPR004274">
    <property type="entry name" value="FCP1_dom"/>
</dbReference>
<keyword evidence="5" id="KW-1185">Reference proteome</keyword>
<dbReference type="InterPro" id="IPR050365">
    <property type="entry name" value="TIM50"/>
</dbReference>
<keyword evidence="1" id="KW-0809">Transit peptide</keyword>
<keyword evidence="1" id="KW-0472">Membrane</keyword>
<comment type="function">
    <text evidence="1">Essential component of the TIM23 complex, a complex that mediates the translocation of transit peptide-containing proteins across the mitochondrial inner membrane.</text>
</comment>
<dbReference type="PANTHER" id="PTHR12210">
    <property type="entry name" value="DULLARD PROTEIN PHOSPHATASE"/>
    <property type="match status" value="1"/>
</dbReference>
<keyword evidence="1" id="KW-0811">Translocation</keyword>
<protein>
    <recommendedName>
        <fullName evidence="1">Mitochondrial import inner membrane translocase subunit TIM50</fullName>
    </recommendedName>
</protein>
<dbReference type="InterPro" id="IPR023214">
    <property type="entry name" value="HAD_sf"/>
</dbReference>
<dbReference type="PROSITE" id="PS50969">
    <property type="entry name" value="FCP1"/>
    <property type="match status" value="1"/>
</dbReference>
<keyword evidence="1" id="KW-0812">Transmembrane</keyword>
<dbReference type="InterPro" id="IPR036412">
    <property type="entry name" value="HAD-like_sf"/>
</dbReference>
<feature type="region of interest" description="Disordered" evidence="2">
    <location>
        <begin position="1"/>
        <end position="24"/>
    </location>
</feature>
<dbReference type="SUPFAM" id="SSF56784">
    <property type="entry name" value="HAD-like"/>
    <property type="match status" value="1"/>
</dbReference>
<evidence type="ECO:0000256" key="1">
    <source>
        <dbReference type="RuleBase" id="RU365079"/>
    </source>
</evidence>
<keyword evidence="1" id="KW-0653">Protein transport</keyword>
<reference evidence="4 5" key="1">
    <citation type="journal article" date="2018" name="Nat. Genet.">
        <title>The Rosa genome provides new insights in the design of modern roses.</title>
        <authorList>
            <person name="Bendahmane M."/>
        </authorList>
    </citation>
    <scope>NUCLEOTIDE SEQUENCE [LARGE SCALE GENOMIC DNA]</scope>
    <source>
        <strain evidence="5">cv. Old Blush</strain>
    </source>
</reference>
<comment type="caution">
    <text evidence="4">The sequence shown here is derived from an EMBL/GenBank/DDBJ whole genome shotgun (WGS) entry which is preliminary data.</text>
</comment>